<dbReference type="OrthoDB" id="270171at2759"/>
<dbReference type="GO" id="GO:0045259">
    <property type="term" value="C:proton-transporting ATP synthase complex"/>
    <property type="evidence" value="ECO:0007669"/>
    <property type="project" value="UniProtKB-KW"/>
</dbReference>
<keyword evidence="10" id="KW-0472">Membrane</keyword>
<evidence type="ECO:0000259" key="15">
    <source>
        <dbReference type="Pfam" id="PF21334"/>
    </source>
</evidence>
<dbReference type="GO" id="GO:0046933">
    <property type="term" value="F:proton-transporting ATP synthase activity, rotational mechanism"/>
    <property type="evidence" value="ECO:0007669"/>
    <property type="project" value="InterPro"/>
</dbReference>
<keyword evidence="7" id="KW-0809">Transit peptide</keyword>
<evidence type="ECO:0000256" key="12">
    <source>
        <dbReference type="ARBA" id="ARBA00023310"/>
    </source>
</evidence>
<evidence type="ECO:0000256" key="4">
    <source>
        <dbReference type="ARBA" id="ARBA00022448"/>
    </source>
</evidence>
<reference evidence="16" key="1">
    <citation type="journal article" date="2020" name="Stud. Mycol.">
        <title>101 Dothideomycetes genomes: a test case for predicting lifestyles and emergence of pathogens.</title>
        <authorList>
            <person name="Haridas S."/>
            <person name="Albert R."/>
            <person name="Binder M."/>
            <person name="Bloem J."/>
            <person name="Labutti K."/>
            <person name="Salamov A."/>
            <person name="Andreopoulos B."/>
            <person name="Baker S."/>
            <person name="Barry K."/>
            <person name="Bills G."/>
            <person name="Bluhm B."/>
            <person name="Cannon C."/>
            <person name="Castanera R."/>
            <person name="Culley D."/>
            <person name="Daum C."/>
            <person name="Ezra D."/>
            <person name="Gonzalez J."/>
            <person name="Henrissat B."/>
            <person name="Kuo A."/>
            <person name="Liang C."/>
            <person name="Lipzen A."/>
            <person name="Lutzoni F."/>
            <person name="Magnuson J."/>
            <person name="Mondo S."/>
            <person name="Nolan M."/>
            <person name="Ohm R."/>
            <person name="Pangilinan J."/>
            <person name="Park H.-J."/>
            <person name="Ramirez L."/>
            <person name="Alfaro M."/>
            <person name="Sun H."/>
            <person name="Tritt A."/>
            <person name="Yoshinaga Y."/>
            <person name="Zwiers L.-H."/>
            <person name="Turgeon B."/>
            <person name="Goodwin S."/>
            <person name="Spatafora J."/>
            <person name="Crous P."/>
            <person name="Grigoriev I."/>
        </authorList>
    </citation>
    <scope>NUCLEOTIDE SEQUENCE</scope>
    <source>
        <strain evidence="16">ATCC 74209</strain>
    </source>
</reference>
<comment type="caution">
    <text evidence="16">The sequence shown here is derived from an EMBL/GenBank/DDBJ whole genome shotgun (WGS) entry which is preliminary data.</text>
</comment>
<name>A0A9P4JTX3_9PLEO</name>
<dbReference type="InterPro" id="IPR001469">
    <property type="entry name" value="ATP_synth_F1_dsu/esu"/>
</dbReference>
<sequence>MSAFRVARLALRARPASIARPLQRRGYADVASDKIKLSLALPHQAIYKSHDVVQVNIPAETGEMGVLANHVPSIEQLKPGLIEIIEESGGNKQFYLSGGFAVVQPGSQLSINAVEAYPLEDFSAEAVRNQLAEAQKVASGSGSEQDIAEAKIEIEVLEGLQAALK</sequence>
<dbReference type="FunFam" id="2.60.15.10:FF:000003">
    <property type="entry name" value="ATP synthase subunit delta, mitochondrial"/>
    <property type="match status" value="1"/>
</dbReference>
<feature type="domain" description="ATP synthase F1 complex delta/epsilon subunit N-terminal" evidence="14">
    <location>
        <begin position="36"/>
        <end position="105"/>
    </location>
</feature>
<keyword evidence="6" id="KW-0999">Mitochondrion inner membrane</keyword>
<organism evidence="16 17">
    <name type="scientific">Delitschia confertaspora ATCC 74209</name>
    <dbReference type="NCBI Taxonomy" id="1513339"/>
    <lineage>
        <taxon>Eukaryota</taxon>
        <taxon>Fungi</taxon>
        <taxon>Dikarya</taxon>
        <taxon>Ascomycota</taxon>
        <taxon>Pezizomycotina</taxon>
        <taxon>Dothideomycetes</taxon>
        <taxon>Pleosporomycetidae</taxon>
        <taxon>Pleosporales</taxon>
        <taxon>Delitschiaceae</taxon>
        <taxon>Delitschia</taxon>
    </lineage>
</organism>
<comment type="subcellular location">
    <subcellularLocation>
        <location evidence="1">Mitochondrion inner membrane</location>
    </subcellularLocation>
</comment>
<evidence type="ECO:0000256" key="7">
    <source>
        <dbReference type="ARBA" id="ARBA00022946"/>
    </source>
</evidence>
<evidence type="ECO:0000256" key="10">
    <source>
        <dbReference type="ARBA" id="ARBA00023136"/>
    </source>
</evidence>
<feature type="domain" description="F1F0-ATP synthase subunit delta C-terminal" evidence="15">
    <location>
        <begin position="122"/>
        <end position="162"/>
    </location>
</feature>
<dbReference type="HAMAP" id="MF_00530">
    <property type="entry name" value="ATP_synth_epsil_bac"/>
    <property type="match status" value="1"/>
</dbReference>
<evidence type="ECO:0000256" key="9">
    <source>
        <dbReference type="ARBA" id="ARBA00023128"/>
    </source>
</evidence>
<dbReference type="Gene3D" id="6.10.140.880">
    <property type="match status" value="1"/>
</dbReference>
<dbReference type="Pfam" id="PF02823">
    <property type="entry name" value="ATP-synt_DE_N"/>
    <property type="match status" value="1"/>
</dbReference>
<dbReference type="CDD" id="cd12152">
    <property type="entry name" value="F1-ATPase_delta"/>
    <property type="match status" value="1"/>
</dbReference>
<keyword evidence="5" id="KW-0375">Hydrogen ion transport</keyword>
<evidence type="ECO:0000313" key="17">
    <source>
        <dbReference type="Proteomes" id="UP000799536"/>
    </source>
</evidence>
<dbReference type="EMBL" id="ML993912">
    <property type="protein sequence ID" value="KAF2203134.1"/>
    <property type="molecule type" value="Genomic_DNA"/>
</dbReference>
<dbReference type="SUPFAM" id="SSF51344">
    <property type="entry name" value="Epsilon subunit of F1F0-ATP synthase N-terminal domain"/>
    <property type="match status" value="1"/>
</dbReference>
<keyword evidence="12" id="KW-0066">ATP synthesis</keyword>
<dbReference type="InterPro" id="IPR036771">
    <property type="entry name" value="ATPsynth_dsu/esu_N"/>
</dbReference>
<keyword evidence="9" id="KW-0496">Mitochondrion</keyword>
<evidence type="ECO:0000256" key="8">
    <source>
        <dbReference type="ARBA" id="ARBA00023065"/>
    </source>
</evidence>
<comment type="similarity">
    <text evidence="2">Belongs to the ATPase epsilon chain family.</text>
</comment>
<keyword evidence="4" id="KW-0813">Transport</keyword>
<dbReference type="AlphaFoldDB" id="A0A9P4JTX3"/>
<gene>
    <name evidence="16" type="ORF">GQ43DRAFT_367551</name>
</gene>
<keyword evidence="8" id="KW-0406">Ion transport</keyword>
<proteinExistence type="inferred from homology"/>
<evidence type="ECO:0000256" key="6">
    <source>
        <dbReference type="ARBA" id="ARBA00022792"/>
    </source>
</evidence>
<protein>
    <recommendedName>
        <fullName evidence="3">ATP synthase subunit delta, mitochondrial</fullName>
    </recommendedName>
    <alternativeName>
        <fullName evidence="13">F-ATPase delta subunit</fullName>
    </alternativeName>
</protein>
<keyword evidence="17" id="KW-1185">Reference proteome</keyword>
<dbReference type="Gene3D" id="2.60.15.10">
    <property type="entry name" value="F0F1 ATP synthase delta/epsilon subunit, N-terminal"/>
    <property type="match status" value="1"/>
</dbReference>
<evidence type="ECO:0000256" key="3">
    <source>
        <dbReference type="ARBA" id="ARBA00016960"/>
    </source>
</evidence>
<dbReference type="Pfam" id="PF21334">
    <property type="entry name" value="ATPD_C_fung"/>
    <property type="match status" value="1"/>
</dbReference>
<evidence type="ECO:0000259" key="14">
    <source>
        <dbReference type="Pfam" id="PF02823"/>
    </source>
</evidence>
<keyword evidence="11" id="KW-0139">CF(1)</keyword>
<dbReference type="InterPro" id="IPR048938">
    <property type="entry name" value="ATPD_C_fung"/>
</dbReference>
<evidence type="ECO:0000313" key="16">
    <source>
        <dbReference type="EMBL" id="KAF2203134.1"/>
    </source>
</evidence>
<accession>A0A9P4JTX3</accession>
<evidence type="ECO:0000256" key="11">
    <source>
        <dbReference type="ARBA" id="ARBA00023196"/>
    </source>
</evidence>
<evidence type="ECO:0000256" key="13">
    <source>
        <dbReference type="ARBA" id="ARBA00031669"/>
    </source>
</evidence>
<dbReference type="GO" id="GO:0005743">
    <property type="term" value="C:mitochondrial inner membrane"/>
    <property type="evidence" value="ECO:0007669"/>
    <property type="project" value="UniProtKB-SubCell"/>
</dbReference>
<dbReference type="PANTHER" id="PTHR13822">
    <property type="entry name" value="ATP SYNTHASE DELTA/EPSILON CHAIN"/>
    <property type="match status" value="1"/>
</dbReference>
<evidence type="ECO:0000256" key="2">
    <source>
        <dbReference type="ARBA" id="ARBA00005712"/>
    </source>
</evidence>
<evidence type="ECO:0000256" key="5">
    <source>
        <dbReference type="ARBA" id="ARBA00022781"/>
    </source>
</evidence>
<evidence type="ECO:0000256" key="1">
    <source>
        <dbReference type="ARBA" id="ARBA00004273"/>
    </source>
</evidence>
<dbReference type="Proteomes" id="UP000799536">
    <property type="component" value="Unassembled WGS sequence"/>
</dbReference>
<dbReference type="PANTHER" id="PTHR13822:SF7">
    <property type="entry name" value="ATP SYNTHASE SUBUNIT DELTA, MITOCHONDRIAL"/>
    <property type="match status" value="1"/>
</dbReference>
<dbReference type="InterPro" id="IPR020546">
    <property type="entry name" value="ATP_synth_F1_dsu/esu_N"/>
</dbReference>